<evidence type="ECO:0000313" key="5">
    <source>
        <dbReference type="Proteomes" id="UP000828390"/>
    </source>
</evidence>
<evidence type="ECO:0000256" key="1">
    <source>
        <dbReference type="SAM" id="MobiDB-lite"/>
    </source>
</evidence>
<protein>
    <recommendedName>
        <fullName evidence="3">ZP domain-containing protein</fullName>
    </recommendedName>
</protein>
<organism evidence="4 5">
    <name type="scientific">Dreissena polymorpha</name>
    <name type="common">Zebra mussel</name>
    <name type="synonym">Mytilus polymorpha</name>
    <dbReference type="NCBI Taxonomy" id="45954"/>
    <lineage>
        <taxon>Eukaryota</taxon>
        <taxon>Metazoa</taxon>
        <taxon>Spiralia</taxon>
        <taxon>Lophotrochozoa</taxon>
        <taxon>Mollusca</taxon>
        <taxon>Bivalvia</taxon>
        <taxon>Autobranchia</taxon>
        <taxon>Heteroconchia</taxon>
        <taxon>Euheterodonta</taxon>
        <taxon>Imparidentia</taxon>
        <taxon>Neoheterodontei</taxon>
        <taxon>Myida</taxon>
        <taxon>Dreissenoidea</taxon>
        <taxon>Dreissenidae</taxon>
        <taxon>Dreissena</taxon>
    </lineage>
</organism>
<reference evidence="4" key="1">
    <citation type="journal article" date="2019" name="bioRxiv">
        <title>The Genome of the Zebra Mussel, Dreissena polymorpha: A Resource for Invasive Species Research.</title>
        <authorList>
            <person name="McCartney M.A."/>
            <person name="Auch B."/>
            <person name="Kono T."/>
            <person name="Mallez S."/>
            <person name="Zhang Y."/>
            <person name="Obille A."/>
            <person name="Becker A."/>
            <person name="Abrahante J.E."/>
            <person name="Garbe J."/>
            <person name="Badalamenti J.P."/>
            <person name="Herman A."/>
            <person name="Mangelson H."/>
            <person name="Liachko I."/>
            <person name="Sullivan S."/>
            <person name="Sone E.D."/>
            <person name="Koren S."/>
            <person name="Silverstein K.A.T."/>
            <person name="Beckman K.B."/>
            <person name="Gohl D.M."/>
        </authorList>
    </citation>
    <scope>NUCLEOTIDE SEQUENCE</scope>
    <source>
        <strain evidence="4">Duluth1</strain>
        <tissue evidence="4">Whole animal</tissue>
    </source>
</reference>
<gene>
    <name evidence="4" type="ORF">DPMN_031815</name>
</gene>
<keyword evidence="2" id="KW-0472">Membrane</keyword>
<feature type="compositionally biased region" description="Low complexity" evidence="1">
    <location>
        <begin position="63"/>
        <end position="83"/>
    </location>
</feature>
<sequence length="201" mass="20801">MTTAEQVIYSFIESGVNKTAKSISIQAFKFRDTQKLGLTCTARMCKAGDDSCAAPTDCDAVRAAPAAPTEATTTTTTTTAAPTAPTPPAGGTRKKRAADDVTEETVSTVVTVLNPGETLVSTSTVAGNKTSVADPETCLAHGSIVSVIAILGGLVGILLLACLALACVIMRRREPKLLESVAHSGFAIPRAHTNGAYTREY</sequence>
<dbReference type="InterPro" id="IPR001507">
    <property type="entry name" value="ZP_dom"/>
</dbReference>
<dbReference type="AlphaFoldDB" id="A0A9D4RHN7"/>
<proteinExistence type="predicted"/>
<evidence type="ECO:0000259" key="3">
    <source>
        <dbReference type="PROSITE" id="PS51034"/>
    </source>
</evidence>
<feature type="domain" description="ZP" evidence="3">
    <location>
        <begin position="1"/>
        <end position="65"/>
    </location>
</feature>
<name>A0A9D4RHN7_DREPO</name>
<feature type="region of interest" description="Disordered" evidence="1">
    <location>
        <begin position="63"/>
        <end position="101"/>
    </location>
</feature>
<comment type="caution">
    <text evidence="4">The sequence shown here is derived from an EMBL/GenBank/DDBJ whole genome shotgun (WGS) entry which is preliminary data.</text>
</comment>
<accession>A0A9D4RHN7</accession>
<dbReference type="PROSITE" id="PS51034">
    <property type="entry name" value="ZP_2"/>
    <property type="match status" value="1"/>
</dbReference>
<reference evidence="4" key="2">
    <citation type="submission" date="2020-11" db="EMBL/GenBank/DDBJ databases">
        <authorList>
            <person name="McCartney M.A."/>
            <person name="Auch B."/>
            <person name="Kono T."/>
            <person name="Mallez S."/>
            <person name="Becker A."/>
            <person name="Gohl D.M."/>
            <person name="Silverstein K.A.T."/>
            <person name="Koren S."/>
            <person name="Bechman K.B."/>
            <person name="Herman A."/>
            <person name="Abrahante J.E."/>
            <person name="Garbe J."/>
        </authorList>
    </citation>
    <scope>NUCLEOTIDE SEQUENCE</scope>
    <source>
        <strain evidence="4">Duluth1</strain>
        <tissue evidence="4">Whole animal</tissue>
    </source>
</reference>
<keyword evidence="5" id="KW-1185">Reference proteome</keyword>
<evidence type="ECO:0000256" key="2">
    <source>
        <dbReference type="SAM" id="Phobius"/>
    </source>
</evidence>
<keyword evidence="2" id="KW-1133">Transmembrane helix</keyword>
<evidence type="ECO:0000313" key="4">
    <source>
        <dbReference type="EMBL" id="KAH3868664.1"/>
    </source>
</evidence>
<dbReference type="Proteomes" id="UP000828390">
    <property type="component" value="Unassembled WGS sequence"/>
</dbReference>
<feature type="transmembrane region" description="Helical" evidence="2">
    <location>
        <begin position="144"/>
        <end position="169"/>
    </location>
</feature>
<keyword evidence="2" id="KW-0812">Transmembrane</keyword>
<dbReference type="EMBL" id="JAIWYP010000002">
    <property type="protein sequence ID" value="KAH3868664.1"/>
    <property type="molecule type" value="Genomic_DNA"/>
</dbReference>